<dbReference type="Pfam" id="PF05239">
    <property type="entry name" value="PRC"/>
    <property type="match status" value="2"/>
</dbReference>
<evidence type="ECO:0000313" key="3">
    <source>
        <dbReference type="EMBL" id="XBH04442.1"/>
    </source>
</evidence>
<feature type="domain" description="PRC-barrel" evidence="2">
    <location>
        <begin position="166"/>
        <end position="244"/>
    </location>
</feature>
<feature type="signal peptide" evidence="1">
    <location>
        <begin position="1"/>
        <end position="25"/>
    </location>
</feature>
<keyword evidence="1" id="KW-0732">Signal</keyword>
<sequence>MVRHKMVRELMYGCLVLMLSGIAMAAQQESESAKRTSADLDEIRKVSTLLDADVMNKLNEKIADIEDLVFAPEGTILYAILSQGGVAGVGATYYAVPWDHFTVKHANGKWAVNLDTTKEILGKAPKFEDTSYKDLMKPEWVAKVHSYFRPHPDREPRSPGAVSVVLRASKLNDAKLKNTQNQDVGELVELLLDRNYRAVFAIVGRGGVLGIGESYVPVPWSKLRLMYNKETTAITAIIDATKAQLEQAPLVKEGSYATMLAPGFAGQVDRYFGSTRTTAP</sequence>
<dbReference type="PANTHER" id="PTHR36505:SF1">
    <property type="entry name" value="BLR1072 PROTEIN"/>
    <property type="match status" value="1"/>
</dbReference>
<organism evidence="3">
    <name type="scientific">Singulisphaera sp. Ch08</name>
    <dbReference type="NCBI Taxonomy" id="3120278"/>
    <lineage>
        <taxon>Bacteria</taxon>
        <taxon>Pseudomonadati</taxon>
        <taxon>Planctomycetota</taxon>
        <taxon>Planctomycetia</taxon>
        <taxon>Isosphaerales</taxon>
        <taxon>Isosphaeraceae</taxon>
        <taxon>Singulisphaera</taxon>
    </lineage>
</organism>
<feature type="chain" id="PRO_5043593674" evidence="1">
    <location>
        <begin position="26"/>
        <end position="280"/>
    </location>
</feature>
<reference evidence="3" key="1">
    <citation type="submission" date="2024-05" db="EMBL/GenBank/DDBJ databases">
        <title>Planctomycetes of the genus Singulisphaera possess chitinolytic capabilities.</title>
        <authorList>
            <person name="Ivanova A."/>
        </authorList>
    </citation>
    <scope>NUCLEOTIDE SEQUENCE</scope>
    <source>
        <strain evidence="3">Ch08T</strain>
    </source>
</reference>
<accession>A0AAU7CHM2</accession>
<dbReference type="PANTHER" id="PTHR36505">
    <property type="entry name" value="BLR1072 PROTEIN"/>
    <property type="match status" value="1"/>
</dbReference>
<proteinExistence type="predicted"/>
<dbReference type="InterPro" id="IPR011033">
    <property type="entry name" value="PRC_barrel-like_sf"/>
</dbReference>
<dbReference type="RefSeq" id="WP_406697205.1">
    <property type="nucleotide sequence ID" value="NZ_CP155447.1"/>
</dbReference>
<dbReference type="AlphaFoldDB" id="A0AAU7CHM2"/>
<gene>
    <name evidence="3" type="ORF">V5E97_00060</name>
</gene>
<evidence type="ECO:0000259" key="2">
    <source>
        <dbReference type="Pfam" id="PF05239"/>
    </source>
</evidence>
<dbReference type="SUPFAM" id="SSF50346">
    <property type="entry name" value="PRC-barrel domain"/>
    <property type="match status" value="2"/>
</dbReference>
<protein>
    <submittedName>
        <fullName evidence="3">PRC-barrel domain-containing protein</fullName>
    </submittedName>
</protein>
<evidence type="ECO:0000256" key="1">
    <source>
        <dbReference type="SAM" id="SignalP"/>
    </source>
</evidence>
<dbReference type="InterPro" id="IPR027275">
    <property type="entry name" value="PRC-brl_dom"/>
</dbReference>
<feature type="domain" description="PRC-barrel" evidence="2">
    <location>
        <begin position="44"/>
        <end position="119"/>
    </location>
</feature>
<dbReference type="EMBL" id="CP155447">
    <property type="protein sequence ID" value="XBH04442.1"/>
    <property type="molecule type" value="Genomic_DNA"/>
</dbReference>
<dbReference type="Gene3D" id="2.30.30.240">
    <property type="entry name" value="PRC-barrel domain"/>
    <property type="match status" value="2"/>
</dbReference>
<name>A0AAU7CHM2_9BACT</name>